<evidence type="ECO:0000313" key="1">
    <source>
        <dbReference type="EMBL" id="BCG46829.1"/>
    </source>
</evidence>
<dbReference type="EMBL" id="AP023213">
    <property type="protein sequence ID" value="BCG46829.1"/>
    <property type="molecule type" value="Genomic_DNA"/>
</dbReference>
<proteinExistence type="predicted"/>
<dbReference type="KEGG" id="gbn:GEOBRER4_15790"/>
<reference evidence="1 2" key="1">
    <citation type="submission" date="2020-06" db="EMBL/GenBank/DDBJ databases">
        <title>Interaction of electrochemicaly active bacteria, Geobacter bremensis R4 on different carbon anode.</title>
        <authorList>
            <person name="Meng L."/>
            <person name="Yoshida N."/>
        </authorList>
    </citation>
    <scope>NUCLEOTIDE SEQUENCE [LARGE SCALE GENOMIC DNA]</scope>
    <source>
        <strain evidence="1 2">R4</strain>
    </source>
</reference>
<dbReference type="AlphaFoldDB" id="A0A6S6LZU4"/>
<protein>
    <submittedName>
        <fullName evidence="1">Uncharacterized protein</fullName>
    </submittedName>
</protein>
<keyword evidence="2" id="KW-1185">Reference proteome</keyword>
<sequence>MGWGVGDLVKEPQIRPAQDNHAPHIPRRLHERQGRFKRVLTYDGETDEIDMLILDNPPQALQFNIGPILDEVQTGHYAALLQDRAQLCRPQVIPSPWNVAPQIARTIWGAINQKDFMATTKRTGGNVNLCKVQIVTLCEFVVKGCRTFRANQTTARKQGRYLCGCCGGGLSP</sequence>
<dbReference type="Proteomes" id="UP000515472">
    <property type="component" value="Chromosome"/>
</dbReference>
<evidence type="ECO:0000313" key="2">
    <source>
        <dbReference type="Proteomes" id="UP000515472"/>
    </source>
</evidence>
<organism evidence="1 2">
    <name type="scientific">Citrifermentans bremense</name>
    <dbReference type="NCBI Taxonomy" id="60035"/>
    <lineage>
        <taxon>Bacteria</taxon>
        <taxon>Pseudomonadati</taxon>
        <taxon>Thermodesulfobacteriota</taxon>
        <taxon>Desulfuromonadia</taxon>
        <taxon>Geobacterales</taxon>
        <taxon>Geobacteraceae</taxon>
        <taxon>Citrifermentans</taxon>
    </lineage>
</organism>
<name>A0A6S6LZU4_9BACT</name>
<accession>A0A6S6LZU4</accession>
<gene>
    <name evidence="1" type="ORF">GEOBRER4_15790</name>
</gene>